<dbReference type="EMBL" id="JAABOA010003491">
    <property type="protein sequence ID" value="KAF9578605.1"/>
    <property type="molecule type" value="Genomic_DNA"/>
</dbReference>
<keyword evidence="1" id="KW-0732">Signal</keyword>
<dbReference type="OrthoDB" id="2324139at2759"/>
<feature type="chain" id="PRO_5040394176" evidence="1">
    <location>
        <begin position="26"/>
        <end position="245"/>
    </location>
</feature>
<organism evidence="2 3">
    <name type="scientific">Lunasporangiospora selenospora</name>
    <dbReference type="NCBI Taxonomy" id="979761"/>
    <lineage>
        <taxon>Eukaryota</taxon>
        <taxon>Fungi</taxon>
        <taxon>Fungi incertae sedis</taxon>
        <taxon>Mucoromycota</taxon>
        <taxon>Mortierellomycotina</taxon>
        <taxon>Mortierellomycetes</taxon>
        <taxon>Mortierellales</taxon>
        <taxon>Mortierellaceae</taxon>
        <taxon>Lunasporangiospora</taxon>
    </lineage>
</organism>
<keyword evidence="3" id="KW-1185">Reference proteome</keyword>
<evidence type="ECO:0000313" key="2">
    <source>
        <dbReference type="EMBL" id="KAF9578605.1"/>
    </source>
</evidence>
<comment type="caution">
    <text evidence="2">The sequence shown here is derived from an EMBL/GenBank/DDBJ whole genome shotgun (WGS) entry which is preliminary data.</text>
</comment>
<feature type="signal peptide" evidence="1">
    <location>
        <begin position="1"/>
        <end position="25"/>
    </location>
</feature>
<dbReference type="AlphaFoldDB" id="A0A9P6KBF1"/>
<reference evidence="2" key="1">
    <citation type="journal article" date="2020" name="Fungal Divers.">
        <title>Resolving the Mortierellaceae phylogeny through synthesis of multi-gene phylogenetics and phylogenomics.</title>
        <authorList>
            <person name="Vandepol N."/>
            <person name="Liber J."/>
            <person name="Desiro A."/>
            <person name="Na H."/>
            <person name="Kennedy M."/>
            <person name="Barry K."/>
            <person name="Grigoriev I.V."/>
            <person name="Miller A.N."/>
            <person name="O'Donnell K."/>
            <person name="Stajich J.E."/>
            <person name="Bonito G."/>
        </authorList>
    </citation>
    <scope>NUCLEOTIDE SEQUENCE</scope>
    <source>
        <strain evidence="2">KOD1015</strain>
    </source>
</reference>
<evidence type="ECO:0000256" key="1">
    <source>
        <dbReference type="SAM" id="SignalP"/>
    </source>
</evidence>
<protein>
    <submittedName>
        <fullName evidence="2">Uncharacterized protein</fullName>
    </submittedName>
</protein>
<dbReference type="PROSITE" id="PS51257">
    <property type="entry name" value="PROKAR_LIPOPROTEIN"/>
    <property type="match status" value="1"/>
</dbReference>
<sequence>MRFSPSFLLGTLAFVLTITPSAVQACERECQVNVSHAFADKYEVLSRNYYTTISTKIDSSLLYGVPEGTLTAQEQASAKQAITTAVSQASDAWSTSIFRTVFDSIFKDEPKFKGDCNNPKRVIQPPRGVWWKMTDCNEMDYICGNPPSICHFMPMIKSRTTQKLSYQLQTLLDGNDADVYSNYVGPALIQMMADQPKLAPFQATMHGNLNEILENVKAELKDFANDHQWEPSWDLEIKKLLLTFP</sequence>
<gene>
    <name evidence="2" type="ORF">BGW38_005512</name>
</gene>
<accession>A0A9P6KBF1</accession>
<dbReference type="Proteomes" id="UP000780801">
    <property type="component" value="Unassembled WGS sequence"/>
</dbReference>
<evidence type="ECO:0000313" key="3">
    <source>
        <dbReference type="Proteomes" id="UP000780801"/>
    </source>
</evidence>
<proteinExistence type="predicted"/>
<name>A0A9P6KBF1_9FUNG</name>